<dbReference type="PANTHER" id="PTHR43767">
    <property type="entry name" value="LONG-CHAIN-FATTY-ACID--COA LIGASE"/>
    <property type="match status" value="1"/>
</dbReference>
<dbReference type="InterPro" id="IPR020845">
    <property type="entry name" value="AMP-binding_CS"/>
</dbReference>
<dbReference type="Proteomes" id="UP000583752">
    <property type="component" value="Unassembled WGS sequence"/>
</dbReference>
<dbReference type="GO" id="GO:0016877">
    <property type="term" value="F:ligase activity, forming carbon-sulfur bonds"/>
    <property type="evidence" value="ECO:0007669"/>
    <property type="project" value="UniProtKB-ARBA"/>
</dbReference>
<sequence>MSDLIHQFIFNSAARTPAAEALVYGAARLDYATLAGAVRKVAHNLLLQGLGRGERVAVYLEKNIENVAAMFGAAAAGATFVPVNPLLRPEQVGYILNDCNVRVLVTSADRLHTLAPVLAECPDLDVVVVTGDASGELPELPAGVAVLAWAALMAAPQSPPMPHRVIDTDMAAILYTSGSTGRPKGVVLSHRNMVAGANSVSTYLENVPQDRILAVLPLSFDYGLSQLTTSFKAGATAVLINHLLARDVVRAVEAERITGLAAVPPLWIQLAGLAWPENCTLRYLTNSGGAMQRPTLDALRRALPGARPFLMYGLTEAFRSTYLPPDELDRRPDSMGKAIPNAEVMVLRPDGTECDANEPGELVHRGALVSLGYWNDPAKTAERFKPFTSKQHGLVLTEMAVWSGDTVRRDEEGFLYFLSRADEMIKTSGYRVSPSEVEEVVYAREHVGEAAAIGVSHPSLGQAIIVIAWPREGSGMTAASLLSACKPHLPAYMWPAKIVIAQERLPRNPNGKIDRKLLSQQYEHTFMGNTE</sequence>
<gene>
    <name evidence="3" type="ORF">HHL21_04320</name>
</gene>
<dbReference type="AlphaFoldDB" id="A0A848HM41"/>
<dbReference type="InterPro" id="IPR045851">
    <property type="entry name" value="AMP-bd_C_sf"/>
</dbReference>
<dbReference type="InterPro" id="IPR017529">
    <property type="entry name" value="AcylCoA_ligase_PEP_1"/>
</dbReference>
<evidence type="ECO:0000259" key="2">
    <source>
        <dbReference type="Pfam" id="PF13193"/>
    </source>
</evidence>
<dbReference type="InterPro" id="IPR050237">
    <property type="entry name" value="ATP-dep_AMP-bd_enzyme"/>
</dbReference>
<dbReference type="NCBIfam" id="TIGR03098">
    <property type="entry name" value="ligase_PEP_1"/>
    <property type="match status" value="1"/>
</dbReference>
<keyword evidence="3" id="KW-0436">Ligase</keyword>
<evidence type="ECO:0000259" key="1">
    <source>
        <dbReference type="Pfam" id="PF00501"/>
    </source>
</evidence>
<dbReference type="PROSITE" id="PS00455">
    <property type="entry name" value="AMP_BINDING"/>
    <property type="match status" value="1"/>
</dbReference>
<feature type="domain" description="AMP-binding enzyme C-terminal" evidence="2">
    <location>
        <begin position="436"/>
        <end position="512"/>
    </location>
</feature>
<evidence type="ECO:0000313" key="4">
    <source>
        <dbReference type="Proteomes" id="UP000583752"/>
    </source>
</evidence>
<dbReference type="InterPro" id="IPR025110">
    <property type="entry name" value="AMP-bd_C"/>
</dbReference>
<dbReference type="InterPro" id="IPR042099">
    <property type="entry name" value="ANL_N_sf"/>
</dbReference>
<accession>A0A848HM41</accession>
<dbReference type="Pfam" id="PF13193">
    <property type="entry name" value="AMP-binding_C"/>
    <property type="match status" value="1"/>
</dbReference>
<dbReference type="SUPFAM" id="SSF56801">
    <property type="entry name" value="Acetyl-CoA synthetase-like"/>
    <property type="match status" value="1"/>
</dbReference>
<proteinExistence type="predicted"/>
<dbReference type="Gene3D" id="3.30.300.30">
    <property type="match status" value="1"/>
</dbReference>
<name>A0A848HM41_9BURK</name>
<keyword evidence="4" id="KW-1185">Reference proteome</keyword>
<feature type="domain" description="AMP-dependent synthetase/ligase" evidence="1">
    <location>
        <begin position="11"/>
        <end position="374"/>
    </location>
</feature>
<dbReference type="Gene3D" id="3.40.50.12780">
    <property type="entry name" value="N-terminal domain of ligase-like"/>
    <property type="match status" value="1"/>
</dbReference>
<organism evidence="3 4">
    <name type="scientific">Massilia polaris</name>
    <dbReference type="NCBI Taxonomy" id="2728846"/>
    <lineage>
        <taxon>Bacteria</taxon>
        <taxon>Pseudomonadati</taxon>
        <taxon>Pseudomonadota</taxon>
        <taxon>Betaproteobacteria</taxon>
        <taxon>Burkholderiales</taxon>
        <taxon>Oxalobacteraceae</taxon>
        <taxon>Telluria group</taxon>
        <taxon>Massilia</taxon>
    </lineage>
</organism>
<protein>
    <submittedName>
        <fullName evidence="3">Acyl-CoA ligase (AMP-forming), exosortase A system-associated</fullName>
    </submittedName>
</protein>
<dbReference type="RefSeq" id="WP_169464040.1">
    <property type="nucleotide sequence ID" value="NZ_JABBGG010000002.1"/>
</dbReference>
<dbReference type="PANTHER" id="PTHR43767:SF10">
    <property type="entry name" value="SURFACTIN SYNTHASE SUBUNIT 1"/>
    <property type="match status" value="1"/>
</dbReference>
<dbReference type="EMBL" id="JABBGG010000002">
    <property type="protein sequence ID" value="NML60323.1"/>
    <property type="molecule type" value="Genomic_DNA"/>
</dbReference>
<comment type="caution">
    <text evidence="3">The sequence shown here is derived from an EMBL/GenBank/DDBJ whole genome shotgun (WGS) entry which is preliminary data.</text>
</comment>
<reference evidence="3 4" key="1">
    <citation type="submission" date="2020-04" db="EMBL/GenBank/DDBJ databases">
        <title>Massilia sp. RP-1-19 isolated from soil.</title>
        <authorList>
            <person name="Dahal R.H."/>
        </authorList>
    </citation>
    <scope>NUCLEOTIDE SEQUENCE [LARGE SCALE GENOMIC DNA]</scope>
    <source>
        <strain evidence="3 4">RP-1-19</strain>
    </source>
</reference>
<dbReference type="Pfam" id="PF00501">
    <property type="entry name" value="AMP-binding"/>
    <property type="match status" value="1"/>
</dbReference>
<dbReference type="InterPro" id="IPR000873">
    <property type="entry name" value="AMP-dep_synth/lig_dom"/>
</dbReference>
<evidence type="ECO:0000313" key="3">
    <source>
        <dbReference type="EMBL" id="NML60323.1"/>
    </source>
</evidence>